<sequence length="74" mass="8775">MSLEGINKKLKCWKEELSSIERPEVLMKRKENVSLAQDFFSNFFKHQNLTVKSTVKKKLENLKLEYVKLFLKNG</sequence>
<evidence type="ECO:0000313" key="1">
    <source>
        <dbReference type="EMBL" id="RNA23628.1"/>
    </source>
</evidence>
<evidence type="ECO:0000313" key="2">
    <source>
        <dbReference type="Proteomes" id="UP000276133"/>
    </source>
</evidence>
<protein>
    <submittedName>
        <fullName evidence="1">Uncharacterized protein</fullName>
    </submittedName>
</protein>
<gene>
    <name evidence="1" type="ORF">BpHYR1_012455</name>
</gene>
<name>A0A3M7RK01_BRAPC</name>
<accession>A0A3M7RK01</accession>
<comment type="caution">
    <text evidence="1">The sequence shown here is derived from an EMBL/GenBank/DDBJ whole genome shotgun (WGS) entry which is preliminary data.</text>
</comment>
<reference evidence="1 2" key="1">
    <citation type="journal article" date="2018" name="Sci. Rep.">
        <title>Genomic signatures of local adaptation to the degree of environmental predictability in rotifers.</title>
        <authorList>
            <person name="Franch-Gras L."/>
            <person name="Hahn C."/>
            <person name="Garcia-Roger E.M."/>
            <person name="Carmona M.J."/>
            <person name="Serra M."/>
            <person name="Gomez A."/>
        </authorList>
    </citation>
    <scope>NUCLEOTIDE SEQUENCE [LARGE SCALE GENOMIC DNA]</scope>
    <source>
        <strain evidence="1">HYR1</strain>
    </source>
</reference>
<dbReference type="EMBL" id="REGN01003247">
    <property type="protein sequence ID" value="RNA23628.1"/>
    <property type="molecule type" value="Genomic_DNA"/>
</dbReference>
<keyword evidence="2" id="KW-1185">Reference proteome</keyword>
<dbReference type="AlphaFoldDB" id="A0A3M7RK01"/>
<dbReference type="Proteomes" id="UP000276133">
    <property type="component" value="Unassembled WGS sequence"/>
</dbReference>
<proteinExistence type="predicted"/>
<organism evidence="1 2">
    <name type="scientific">Brachionus plicatilis</name>
    <name type="common">Marine rotifer</name>
    <name type="synonym">Brachionus muelleri</name>
    <dbReference type="NCBI Taxonomy" id="10195"/>
    <lineage>
        <taxon>Eukaryota</taxon>
        <taxon>Metazoa</taxon>
        <taxon>Spiralia</taxon>
        <taxon>Gnathifera</taxon>
        <taxon>Rotifera</taxon>
        <taxon>Eurotatoria</taxon>
        <taxon>Monogononta</taxon>
        <taxon>Pseudotrocha</taxon>
        <taxon>Ploima</taxon>
        <taxon>Brachionidae</taxon>
        <taxon>Brachionus</taxon>
    </lineage>
</organism>